<dbReference type="EC" id="3.4.24.-" evidence="9"/>
<dbReference type="Gene3D" id="1.20.1050.40">
    <property type="entry name" value="Endopeptidase. Chain P, domain 1"/>
    <property type="match status" value="1"/>
</dbReference>
<evidence type="ECO:0000256" key="3">
    <source>
        <dbReference type="ARBA" id="ARBA00022723"/>
    </source>
</evidence>
<keyword evidence="3 7" id="KW-0479">Metal-binding</keyword>
<keyword evidence="6 7" id="KW-0482">Metalloprotease</keyword>
<dbReference type="InterPro" id="IPR001567">
    <property type="entry name" value="Pept_M3A_M3B_dom"/>
</dbReference>
<dbReference type="InterPro" id="IPR024077">
    <property type="entry name" value="Neurolysin/TOP_dom2"/>
</dbReference>
<evidence type="ECO:0000313" key="9">
    <source>
        <dbReference type="EMBL" id="MDU8884922.1"/>
    </source>
</evidence>
<dbReference type="InterPro" id="IPR024079">
    <property type="entry name" value="MetalloPept_cat_dom_sf"/>
</dbReference>
<comment type="similarity">
    <text evidence="1 7">Belongs to the peptidase M3 family.</text>
</comment>
<keyword evidence="10" id="KW-1185">Reference proteome</keyword>
<dbReference type="RefSeq" id="WP_316660720.1">
    <property type="nucleotide sequence ID" value="NZ_JAWHTF010000001.1"/>
</dbReference>
<accession>A0ABU3U3L6</accession>
<evidence type="ECO:0000256" key="2">
    <source>
        <dbReference type="ARBA" id="ARBA00022670"/>
    </source>
</evidence>
<dbReference type="Proteomes" id="UP001268651">
    <property type="component" value="Unassembled WGS sequence"/>
</dbReference>
<proteinExistence type="inferred from homology"/>
<feature type="domain" description="Peptidase M3A/M3B catalytic" evidence="8">
    <location>
        <begin position="239"/>
        <end position="682"/>
    </location>
</feature>
<dbReference type="CDD" id="cd06455">
    <property type="entry name" value="M3A_TOP"/>
    <property type="match status" value="1"/>
</dbReference>
<dbReference type="EMBL" id="JAWHTF010000001">
    <property type="protein sequence ID" value="MDU8884922.1"/>
    <property type="molecule type" value="Genomic_DNA"/>
</dbReference>
<dbReference type="InterPro" id="IPR024080">
    <property type="entry name" value="Neurolysin/TOP_N"/>
</dbReference>
<dbReference type="Gene3D" id="3.40.390.10">
    <property type="entry name" value="Collagenase (Catalytic Domain)"/>
    <property type="match status" value="1"/>
</dbReference>
<dbReference type="SUPFAM" id="SSF55486">
    <property type="entry name" value="Metalloproteases ('zincins'), catalytic domain"/>
    <property type="match status" value="1"/>
</dbReference>
<organism evidence="9 10">
    <name type="scientific">Gilvirhabdus luticola</name>
    <dbReference type="NCBI Taxonomy" id="3079858"/>
    <lineage>
        <taxon>Bacteria</taxon>
        <taxon>Pseudomonadati</taxon>
        <taxon>Bacteroidota</taxon>
        <taxon>Flavobacteriia</taxon>
        <taxon>Flavobacteriales</taxon>
        <taxon>Flavobacteriaceae</taxon>
        <taxon>Gilvirhabdus</taxon>
    </lineage>
</organism>
<evidence type="ECO:0000256" key="7">
    <source>
        <dbReference type="RuleBase" id="RU003435"/>
    </source>
</evidence>
<dbReference type="Pfam" id="PF01432">
    <property type="entry name" value="Peptidase_M3"/>
    <property type="match status" value="1"/>
</dbReference>
<dbReference type="GO" id="GO:0016787">
    <property type="term" value="F:hydrolase activity"/>
    <property type="evidence" value="ECO:0007669"/>
    <property type="project" value="UniProtKB-KW"/>
</dbReference>
<name>A0ABU3U3L6_9FLAO</name>
<evidence type="ECO:0000259" key="8">
    <source>
        <dbReference type="Pfam" id="PF01432"/>
    </source>
</evidence>
<evidence type="ECO:0000256" key="4">
    <source>
        <dbReference type="ARBA" id="ARBA00022801"/>
    </source>
</evidence>
<dbReference type="PANTHER" id="PTHR11804">
    <property type="entry name" value="PROTEASE M3 THIMET OLIGOPEPTIDASE-RELATED"/>
    <property type="match status" value="1"/>
</dbReference>
<evidence type="ECO:0000256" key="6">
    <source>
        <dbReference type="ARBA" id="ARBA00023049"/>
    </source>
</evidence>
<gene>
    <name evidence="9" type="ORF">RXV94_02035</name>
</gene>
<keyword evidence="4 7" id="KW-0378">Hydrolase</keyword>
<dbReference type="InterPro" id="IPR045090">
    <property type="entry name" value="Pept_M3A_M3B"/>
</dbReference>
<evidence type="ECO:0000256" key="5">
    <source>
        <dbReference type="ARBA" id="ARBA00022833"/>
    </source>
</evidence>
<evidence type="ECO:0000313" key="10">
    <source>
        <dbReference type="Proteomes" id="UP001268651"/>
    </source>
</evidence>
<evidence type="ECO:0000256" key="1">
    <source>
        <dbReference type="ARBA" id="ARBA00006040"/>
    </source>
</evidence>
<reference evidence="9 10" key="1">
    <citation type="submission" date="2023-10" db="EMBL/GenBank/DDBJ databases">
        <title>Marimonas sp. nov. isolated from tidal mud flat.</title>
        <authorList>
            <person name="Jaincy N.J."/>
            <person name="Srinivasan S."/>
            <person name="Lee S.-S."/>
        </authorList>
    </citation>
    <scope>NUCLEOTIDE SEQUENCE [LARGE SCALE GENOMIC DNA]</scope>
    <source>
        <strain evidence="9 10">MJ-SS3</strain>
    </source>
</reference>
<dbReference type="Gene3D" id="1.10.1370.10">
    <property type="entry name" value="Neurolysin, domain 3"/>
    <property type="match status" value="1"/>
</dbReference>
<keyword evidence="2 7" id="KW-0645">Protease</keyword>
<comment type="caution">
    <text evidence="9">The sequence shown here is derived from an EMBL/GenBank/DDBJ whole genome shotgun (WGS) entry which is preliminary data.</text>
</comment>
<sequence length="683" mass="78599">MKYYLILLAFMSITSQTLESQNNEDNPFFNPFNETIDFATIDGEDVTEATEKIQELIDEDLAEILAIDNAERTFDNTMLAIDDLYNKFSGVSSVIYLMSNAHPDSIIRANALKSNVILGQYGNNLSLNEDLYKAVKAYSECDEAKTLKGYKAKFLKETIEGYERNGFALGEEDRDKLKAINDEISELGNEFAQNIASYKDFLLVSEEDMDGLSEDFKDARRQEDGTYKVDLSYPSYRPFMKYSTSNSARKGLYFKYQNRATPDNLQVLQDLLKKRKEMAELLGYSTYSEYRLEDRMAKTPEAVWNFENNLKNDLKQKAEADYNEILEAKRSIIPEATSVNSWESSFYKDILLREKYQLDGELVKEYFALDDVLDGLFKITQTIFDLEYKEVENPSVWHKDVRLFEVYKEGKLKGRFYLDLFPRDNKYKHAACFGIKKGKSTPNGYQIPTATLLCNFPEPTPGKPSLMPHSQVSTFFHEFGHVLHHMVSTADLMSQSGTSVSRDFVEAPSQIFENWIWNYDALKLFAKHYNTREVLPKELFDKMLAAKNVGSGLSETRQVFLGMYDMTLHDKYDPFGDKTTTDILKEVHNAVRLIPFEEGTNFQAAFGHLRHYASSYYGYMWSKVYAQDMFSVFAENGILDKETGIRYRDIILANGGSKDELELVKEFLGREPNNEAFLKELGL</sequence>
<keyword evidence="5 7" id="KW-0862">Zinc</keyword>
<dbReference type="PANTHER" id="PTHR11804:SF84">
    <property type="entry name" value="SACCHAROLYSIN"/>
    <property type="match status" value="1"/>
</dbReference>
<comment type="cofactor">
    <cofactor evidence="7">
        <name>Zn(2+)</name>
        <dbReference type="ChEBI" id="CHEBI:29105"/>
    </cofactor>
    <text evidence="7">Binds 1 zinc ion.</text>
</comment>
<protein>
    <submittedName>
        <fullName evidence="9">M3 family metallopeptidase</fullName>
        <ecNumber evidence="9">3.4.24.-</ecNumber>
    </submittedName>
</protein>